<evidence type="ECO:0000256" key="2">
    <source>
        <dbReference type="ARBA" id="ARBA00022679"/>
    </source>
</evidence>
<dbReference type="Pfam" id="PF02458">
    <property type="entry name" value="Transferase"/>
    <property type="match status" value="1"/>
</dbReference>
<feature type="compositionally biased region" description="Polar residues" evidence="4">
    <location>
        <begin position="7"/>
        <end position="16"/>
    </location>
</feature>
<accession>A0A830BL61</accession>
<dbReference type="InterPro" id="IPR023213">
    <property type="entry name" value="CAT-like_dom_sf"/>
</dbReference>
<comment type="similarity">
    <text evidence="1">Belongs to the plant acyltransferase family.</text>
</comment>
<dbReference type="EMBL" id="BMAC01000167">
    <property type="protein sequence ID" value="GFP88340.1"/>
    <property type="molecule type" value="Genomic_DNA"/>
</dbReference>
<keyword evidence="3" id="KW-0012">Acyltransferase</keyword>
<protein>
    <submittedName>
        <fullName evidence="5">Vinorine synthase</fullName>
    </submittedName>
</protein>
<keyword evidence="2" id="KW-0808">Transferase</keyword>
<feature type="region of interest" description="Disordered" evidence="4">
    <location>
        <begin position="1"/>
        <end position="20"/>
    </location>
</feature>
<dbReference type="OrthoDB" id="671439at2759"/>
<evidence type="ECO:0000313" key="6">
    <source>
        <dbReference type="Proteomes" id="UP000653305"/>
    </source>
</evidence>
<reference evidence="5" key="1">
    <citation type="submission" date="2020-07" db="EMBL/GenBank/DDBJ databases">
        <title>Ethylene signaling mediates host invasion by parasitic plants.</title>
        <authorList>
            <person name="Yoshida S."/>
        </authorList>
    </citation>
    <scope>NUCLEOTIDE SEQUENCE</scope>
    <source>
        <strain evidence="5">Okayama</strain>
    </source>
</reference>
<organism evidence="5 6">
    <name type="scientific">Phtheirospermum japonicum</name>
    <dbReference type="NCBI Taxonomy" id="374723"/>
    <lineage>
        <taxon>Eukaryota</taxon>
        <taxon>Viridiplantae</taxon>
        <taxon>Streptophyta</taxon>
        <taxon>Embryophyta</taxon>
        <taxon>Tracheophyta</taxon>
        <taxon>Spermatophyta</taxon>
        <taxon>Magnoliopsida</taxon>
        <taxon>eudicotyledons</taxon>
        <taxon>Gunneridae</taxon>
        <taxon>Pentapetalae</taxon>
        <taxon>asterids</taxon>
        <taxon>lamiids</taxon>
        <taxon>Lamiales</taxon>
        <taxon>Orobanchaceae</taxon>
        <taxon>Orobanchaceae incertae sedis</taxon>
        <taxon>Phtheirospermum</taxon>
    </lineage>
</organism>
<proteinExistence type="inferred from homology"/>
<dbReference type="Gene3D" id="3.30.559.10">
    <property type="entry name" value="Chloramphenicol acetyltransferase-like domain"/>
    <property type="match status" value="2"/>
</dbReference>
<dbReference type="Proteomes" id="UP000653305">
    <property type="component" value="Unassembled WGS sequence"/>
</dbReference>
<evidence type="ECO:0000313" key="5">
    <source>
        <dbReference type="EMBL" id="GFP88340.1"/>
    </source>
</evidence>
<dbReference type="PANTHER" id="PTHR31623:SF17">
    <property type="entry name" value="F21J9.9"/>
    <property type="match status" value="1"/>
</dbReference>
<evidence type="ECO:0000256" key="3">
    <source>
        <dbReference type="ARBA" id="ARBA00023315"/>
    </source>
</evidence>
<dbReference type="PANTHER" id="PTHR31623">
    <property type="entry name" value="F21J9.9"/>
    <property type="match status" value="1"/>
</dbReference>
<evidence type="ECO:0000256" key="1">
    <source>
        <dbReference type="ARBA" id="ARBA00009861"/>
    </source>
</evidence>
<comment type="caution">
    <text evidence="5">The sequence shown here is derived from an EMBL/GenBank/DDBJ whole genome shotgun (WGS) entry which is preliminary data.</text>
</comment>
<evidence type="ECO:0000256" key="4">
    <source>
        <dbReference type="SAM" id="MobiDB-lite"/>
    </source>
</evidence>
<dbReference type="AlphaFoldDB" id="A0A830BL61"/>
<name>A0A830BL61_9LAMI</name>
<dbReference type="GO" id="GO:0016746">
    <property type="term" value="F:acyltransferase activity"/>
    <property type="evidence" value="ECO:0007669"/>
    <property type="project" value="UniProtKB-KW"/>
</dbReference>
<gene>
    <name evidence="5" type="ORF">PHJA_000977700</name>
</gene>
<keyword evidence="6" id="KW-1185">Reference proteome</keyword>
<sequence>MEFEIKITSQESIKPSSPTPEPLQKYQLSFLDQIAPPVFMPLVYFYQTHGDKNHLKISLSQALSIFYPLAGRQLDGASFDCNDQGAPFFEAEANCNLSELVKNPDPKNMNKLIPYKLDDVRNLGMAVQITSFRCGGLSIGLLISHKIADALSFFSFANTWAATARGGGGGLPPPPKFESAAIFPPRDVAGFVRSTGTPKDELVCKIFTFPAEKISELRERFFSGGRAPTRVEALSAFIWTRFISVTETKPDPNKIYTVLHTVNLRNRLDPALTEYHFGNICRAAIATPAVGDGGSELMKKVREAIQGVSGDEEGAKHLDFIKERMARFVKGELVPFNFTSLCRFPLYEADFGWGKPVWVGSAGLTYKNLVTFVDTASGDGIEAWVNLRKEDMEKFEADLELQQFLISQA</sequence>